<protein>
    <submittedName>
        <fullName evidence="2">Uncharacterized protein</fullName>
    </submittedName>
</protein>
<comment type="caution">
    <text evidence="2">The sequence shown here is derived from an EMBL/GenBank/DDBJ whole genome shotgun (WGS) entry which is preliminary data.</text>
</comment>
<organism evidence="2 3">
    <name type="scientific">Enterovibrio qingdaonensis</name>
    <dbReference type="NCBI Taxonomy" id="2899818"/>
    <lineage>
        <taxon>Bacteria</taxon>
        <taxon>Pseudomonadati</taxon>
        <taxon>Pseudomonadota</taxon>
        <taxon>Gammaproteobacteria</taxon>
        <taxon>Vibrionales</taxon>
        <taxon>Vibrionaceae</taxon>
        <taxon>Enterovibrio</taxon>
    </lineage>
</organism>
<feature type="transmembrane region" description="Helical" evidence="1">
    <location>
        <begin position="102"/>
        <end position="120"/>
    </location>
</feature>
<evidence type="ECO:0000313" key="2">
    <source>
        <dbReference type="EMBL" id="MDD1783332.1"/>
    </source>
</evidence>
<reference evidence="2" key="1">
    <citation type="submission" date="2021-12" db="EMBL/GenBank/DDBJ databases">
        <title>Enterovibrio ZSDZ35 sp. nov. and Enterovibrio ZSDZ42 sp. nov., isolated from coastal seawater in Qingdao.</title>
        <authorList>
            <person name="Zhang P."/>
        </authorList>
    </citation>
    <scope>NUCLEOTIDE SEQUENCE</scope>
    <source>
        <strain evidence="2">ZSDZ35</strain>
    </source>
</reference>
<dbReference type="EMBL" id="JAJUBB010000018">
    <property type="protein sequence ID" value="MDD1783332.1"/>
    <property type="molecule type" value="Genomic_DNA"/>
</dbReference>
<gene>
    <name evidence="2" type="ORF">LRP49_19360</name>
</gene>
<feature type="transmembrane region" description="Helical" evidence="1">
    <location>
        <begin position="7"/>
        <end position="28"/>
    </location>
</feature>
<evidence type="ECO:0000256" key="1">
    <source>
        <dbReference type="SAM" id="Phobius"/>
    </source>
</evidence>
<dbReference type="Proteomes" id="UP001149821">
    <property type="component" value="Unassembled WGS sequence"/>
</dbReference>
<dbReference type="RefSeq" id="WP_274144105.1">
    <property type="nucleotide sequence ID" value="NZ_JAJUBB010000018.1"/>
</dbReference>
<evidence type="ECO:0000313" key="3">
    <source>
        <dbReference type="Proteomes" id="UP001149821"/>
    </source>
</evidence>
<feature type="transmembrane region" description="Helical" evidence="1">
    <location>
        <begin position="34"/>
        <end position="52"/>
    </location>
</feature>
<accession>A0ABT5QQT0</accession>
<keyword evidence="3" id="KW-1185">Reference proteome</keyword>
<proteinExistence type="predicted"/>
<name>A0ABT5QQT0_9GAMM</name>
<keyword evidence="1" id="KW-1133">Transmembrane helix</keyword>
<sequence>MAKTIALLITVPTMMMFYIGFYALFGSFYIKQTVLLMLVLVSYVPLSTILVLKDIRAHKRLKAERMLLQSQAVYPSTMKTASVSYGSHTENRLLFQSLMSSLFLVSLVGSTVLVSLYGVISTLHRNDVGTAKFHKESFELTNFKCKEVTVFSHVCTADVNPNFSGSNWIYLTDFSAGSFSDSKYELSLKDTLWGTSIERVIDK</sequence>
<keyword evidence="1" id="KW-0812">Transmembrane</keyword>
<keyword evidence="1" id="KW-0472">Membrane</keyword>